<protein>
    <submittedName>
        <fullName evidence="6">DNA ligase 1-like isoform X1</fullName>
    </submittedName>
</protein>
<evidence type="ECO:0000313" key="7">
    <source>
        <dbReference type="Proteomes" id="UP001163823"/>
    </source>
</evidence>
<dbReference type="PANTHER" id="PTHR15410:SF2">
    <property type="entry name" value="HIRA-INTERACTING PROTEIN 3"/>
    <property type="match status" value="1"/>
</dbReference>
<feature type="compositionally biased region" description="Basic residues" evidence="4">
    <location>
        <begin position="462"/>
        <end position="475"/>
    </location>
</feature>
<dbReference type="EMBL" id="JARAOO010000006">
    <property type="protein sequence ID" value="KAJ7965583.1"/>
    <property type="molecule type" value="Genomic_DNA"/>
</dbReference>
<evidence type="ECO:0000256" key="2">
    <source>
        <dbReference type="ARBA" id="ARBA00023186"/>
    </source>
</evidence>
<evidence type="ECO:0000259" key="5">
    <source>
        <dbReference type="SMART" id="SM01082"/>
    </source>
</evidence>
<organism evidence="6 7">
    <name type="scientific">Quillaja saponaria</name>
    <name type="common">Soap bark tree</name>
    <dbReference type="NCBI Taxonomy" id="32244"/>
    <lineage>
        <taxon>Eukaryota</taxon>
        <taxon>Viridiplantae</taxon>
        <taxon>Streptophyta</taxon>
        <taxon>Embryophyta</taxon>
        <taxon>Tracheophyta</taxon>
        <taxon>Spermatophyta</taxon>
        <taxon>Magnoliopsida</taxon>
        <taxon>eudicotyledons</taxon>
        <taxon>Gunneridae</taxon>
        <taxon>Pentapetalae</taxon>
        <taxon>rosids</taxon>
        <taxon>fabids</taxon>
        <taxon>Fabales</taxon>
        <taxon>Quillajaceae</taxon>
        <taxon>Quillaja</taxon>
    </lineage>
</organism>
<feature type="compositionally biased region" description="Acidic residues" evidence="4">
    <location>
        <begin position="434"/>
        <end position="459"/>
    </location>
</feature>
<evidence type="ECO:0000256" key="4">
    <source>
        <dbReference type="SAM" id="MobiDB-lite"/>
    </source>
</evidence>
<feature type="region of interest" description="Disordered" evidence="4">
    <location>
        <begin position="206"/>
        <end position="328"/>
    </location>
</feature>
<reference evidence="6" key="1">
    <citation type="journal article" date="2023" name="Science">
        <title>Elucidation of the pathway for biosynthesis of saponin adjuvants from the soapbark tree.</title>
        <authorList>
            <person name="Reed J."/>
            <person name="Orme A."/>
            <person name="El-Demerdash A."/>
            <person name="Owen C."/>
            <person name="Martin L.B.B."/>
            <person name="Misra R.C."/>
            <person name="Kikuchi S."/>
            <person name="Rejzek M."/>
            <person name="Martin A.C."/>
            <person name="Harkess A."/>
            <person name="Leebens-Mack J."/>
            <person name="Louveau T."/>
            <person name="Stephenson M.J."/>
            <person name="Osbourn A."/>
        </authorList>
    </citation>
    <scope>NUCLEOTIDE SEQUENCE</scope>
    <source>
        <strain evidence="6">S10</strain>
    </source>
</reference>
<sequence>MAEETVQKVVKVEEAPDIESQIQETMRTRVSHFKEQSDSLTFEGVRRLLEKDLGLETYALDVHKRFIKQCLLKCLDEVNDDDASKNSEDTGQKSASREEAAGLQEDAKEPCIQDEDKMEDSPVLGQLNGTKLVKLETEEAEGNGNKVPSESTIKKAISKRASYIKANSEKVTMAGVRRLLEEDLKLDKYTLDPVKKLISQQLEEVLKSSTNDQKIVKKISDSKAAKKPISEEGSDSSDQGTDEEDEDKVKPRKSSIAKGKVKDFDEPKKRKQPAEDTSLSSKKRSKPAESTSEDNSDGEDKNKSEDDQSQSSAEKPAKKKEVLAPAYGKRVEHLKSVVKACGMSVPPSIYKKVKQVPENKREAHLIKELEEILSKEGLSSNPSEKEIKEVRRKKERAKELEGIDMSNIVASSRRRSTASFVAPPPKAKSPVQTDADDAEDTDNENNEGEDDDEEDEEEEEKRKKRKKRRKARVRRSLMRTRTVIESCIRRLVRLQKAVPWRLKGNGV</sequence>
<evidence type="ECO:0000313" key="6">
    <source>
        <dbReference type="EMBL" id="KAJ7965583.1"/>
    </source>
</evidence>
<dbReference type="KEGG" id="qsa:O6P43_015197"/>
<name>A0AAD7LWX0_QUISA</name>
<keyword evidence="2" id="KW-0143">Chaperone</keyword>
<feature type="compositionally biased region" description="Basic and acidic residues" evidence="4">
    <location>
        <begin position="82"/>
        <end position="108"/>
    </location>
</feature>
<comment type="caution">
    <text evidence="6">The sequence shown here is derived from an EMBL/GenBank/DDBJ whole genome shotgun (WGS) entry which is preliminary data.</text>
</comment>
<dbReference type="InterPro" id="IPR019098">
    <property type="entry name" value="Histone_chaperone_domain_CHZ"/>
</dbReference>
<feature type="compositionally biased region" description="Basic and acidic residues" evidence="4">
    <location>
        <begin position="260"/>
        <end position="274"/>
    </location>
</feature>
<dbReference type="SMART" id="SM01082">
    <property type="entry name" value="CHZ"/>
    <property type="match status" value="1"/>
</dbReference>
<evidence type="ECO:0000256" key="1">
    <source>
        <dbReference type="ARBA" id="ARBA00004123"/>
    </source>
</evidence>
<dbReference type="AlphaFoldDB" id="A0AAD7LWX0"/>
<comment type="subcellular location">
    <subcellularLocation>
        <location evidence="1">Nucleus</location>
    </subcellularLocation>
</comment>
<keyword evidence="6" id="KW-0436">Ligase</keyword>
<feature type="compositionally biased region" description="Basic and acidic residues" evidence="4">
    <location>
        <begin position="214"/>
        <end position="230"/>
    </location>
</feature>
<evidence type="ECO:0000256" key="3">
    <source>
        <dbReference type="ARBA" id="ARBA00023242"/>
    </source>
</evidence>
<dbReference type="PANTHER" id="PTHR15410">
    <property type="entry name" value="HIRA-INTERACTING PROTEIN 3"/>
    <property type="match status" value="1"/>
</dbReference>
<keyword evidence="7" id="KW-1185">Reference proteome</keyword>
<proteinExistence type="predicted"/>
<feature type="compositionally biased region" description="Acidic residues" evidence="4">
    <location>
        <begin position="232"/>
        <end position="246"/>
    </location>
</feature>
<keyword evidence="3" id="KW-0539">Nucleus</keyword>
<dbReference type="GO" id="GO:0005634">
    <property type="term" value="C:nucleus"/>
    <property type="evidence" value="ECO:0007669"/>
    <property type="project" value="UniProtKB-SubCell"/>
</dbReference>
<gene>
    <name evidence="6" type="ORF">O6P43_015197</name>
</gene>
<feature type="domain" description="Histone chaperone" evidence="5">
    <location>
        <begin position="394"/>
        <end position="429"/>
    </location>
</feature>
<dbReference type="Pfam" id="PF09649">
    <property type="entry name" value="CHZ"/>
    <property type="match status" value="1"/>
</dbReference>
<feature type="region of interest" description="Disordered" evidence="4">
    <location>
        <begin position="81"/>
        <end position="108"/>
    </location>
</feature>
<dbReference type="InterPro" id="IPR037647">
    <property type="entry name" value="HIRIP3"/>
</dbReference>
<dbReference type="GO" id="GO:0016874">
    <property type="term" value="F:ligase activity"/>
    <property type="evidence" value="ECO:0007669"/>
    <property type="project" value="UniProtKB-KW"/>
</dbReference>
<dbReference type="Proteomes" id="UP001163823">
    <property type="component" value="Chromosome 6"/>
</dbReference>
<accession>A0AAD7LWX0</accession>
<feature type="region of interest" description="Disordered" evidence="4">
    <location>
        <begin position="374"/>
        <end position="475"/>
    </location>
</feature>